<dbReference type="PROSITE" id="PS51186">
    <property type="entry name" value="GNAT"/>
    <property type="match status" value="1"/>
</dbReference>
<dbReference type="GO" id="GO:0016747">
    <property type="term" value="F:acyltransferase activity, transferring groups other than amino-acyl groups"/>
    <property type="evidence" value="ECO:0007669"/>
    <property type="project" value="InterPro"/>
</dbReference>
<reference evidence="2 3" key="1">
    <citation type="submission" date="2018-01" db="EMBL/GenBank/DDBJ databases">
        <title>Harnessing the power of phylogenomics to disentangle the directionality and signatures of interkingdom host jumping in the parasitic fungal genus Tolypocladium.</title>
        <authorList>
            <person name="Quandt C.A."/>
            <person name="Patterson W."/>
            <person name="Spatafora J.W."/>
        </authorList>
    </citation>
    <scope>NUCLEOTIDE SEQUENCE [LARGE SCALE GENOMIC DNA]</scope>
    <source>
        <strain evidence="2 3">NRBC 100945</strain>
    </source>
</reference>
<proteinExistence type="predicted"/>
<dbReference type="InterPro" id="IPR000182">
    <property type="entry name" value="GNAT_dom"/>
</dbReference>
<comment type="caution">
    <text evidence="2">The sequence shown here is derived from an EMBL/GenBank/DDBJ whole genome shotgun (WGS) entry which is preliminary data.</text>
</comment>
<sequence>MVQVILPALIPDIRRVYDVYFSAFEQDQMGRLMLKILFPGMLDDGFREVHAAGTLQYWHSADNQYTLKCIDTITGDIIGMGLGDLYIRERSLEERQNLGVPWLEGEQRERAEKILNPLWEAREKLFGGRPYIYCHVIAVDPNHQGRKAGALLVQWGIDMGELIGLPVYFESSPSTVNLYKKMGFELLPEKIVHKAEVLGTETDIEVPLMVKMPSAAGGLTFDEWRRTGYPDFAKPT</sequence>
<dbReference type="PANTHER" id="PTHR42791">
    <property type="entry name" value="GNAT FAMILY ACETYLTRANSFERASE"/>
    <property type="match status" value="1"/>
</dbReference>
<feature type="domain" description="N-acetyltransferase" evidence="1">
    <location>
        <begin position="130"/>
        <end position="213"/>
    </location>
</feature>
<dbReference type="SUPFAM" id="SSF55729">
    <property type="entry name" value="Acyl-CoA N-acyltransferases (Nat)"/>
    <property type="match status" value="1"/>
</dbReference>
<dbReference type="Pfam" id="PF00583">
    <property type="entry name" value="Acetyltransf_1"/>
    <property type="match status" value="1"/>
</dbReference>
<evidence type="ECO:0000313" key="2">
    <source>
        <dbReference type="EMBL" id="POR34791.1"/>
    </source>
</evidence>
<name>A0A2S4KX97_9HYPO</name>
<keyword evidence="3" id="KW-1185">Reference proteome</keyword>
<accession>A0A2S4KX97</accession>
<dbReference type="Gene3D" id="3.40.630.30">
    <property type="match status" value="1"/>
</dbReference>
<dbReference type="AlphaFoldDB" id="A0A2S4KX97"/>
<dbReference type="OrthoDB" id="196847at2759"/>
<keyword evidence="2" id="KW-0012">Acyltransferase</keyword>
<dbReference type="InterPro" id="IPR052523">
    <property type="entry name" value="Trichothecene_AcTrans"/>
</dbReference>
<evidence type="ECO:0000259" key="1">
    <source>
        <dbReference type="PROSITE" id="PS51186"/>
    </source>
</evidence>
<protein>
    <submittedName>
        <fullName evidence="2">Acyl-CoA N-acyltransferase</fullName>
    </submittedName>
</protein>
<dbReference type="EMBL" id="PKSG01000487">
    <property type="protein sequence ID" value="POR34791.1"/>
    <property type="molecule type" value="Genomic_DNA"/>
</dbReference>
<dbReference type="PANTHER" id="PTHR42791:SF17">
    <property type="entry name" value="ACETYLTRANSFERASE, GNAT FAMILY FAMILY (AFU_ORTHOLOGUE AFUA_8G05690)"/>
    <property type="match status" value="1"/>
</dbReference>
<dbReference type="InterPro" id="IPR016181">
    <property type="entry name" value="Acyl_CoA_acyltransferase"/>
</dbReference>
<keyword evidence="2" id="KW-0808">Transferase</keyword>
<dbReference type="STRING" id="94208.A0A2S4KX97"/>
<evidence type="ECO:0000313" key="3">
    <source>
        <dbReference type="Proteomes" id="UP000237481"/>
    </source>
</evidence>
<dbReference type="Proteomes" id="UP000237481">
    <property type="component" value="Unassembled WGS sequence"/>
</dbReference>
<organism evidence="2 3">
    <name type="scientific">Tolypocladium paradoxum</name>
    <dbReference type="NCBI Taxonomy" id="94208"/>
    <lineage>
        <taxon>Eukaryota</taxon>
        <taxon>Fungi</taxon>
        <taxon>Dikarya</taxon>
        <taxon>Ascomycota</taxon>
        <taxon>Pezizomycotina</taxon>
        <taxon>Sordariomycetes</taxon>
        <taxon>Hypocreomycetidae</taxon>
        <taxon>Hypocreales</taxon>
        <taxon>Ophiocordycipitaceae</taxon>
        <taxon>Tolypocladium</taxon>
    </lineage>
</organism>
<gene>
    <name evidence="2" type="ORF">TPAR_05000</name>
</gene>